<comment type="caution">
    <text evidence="10">The sequence shown here is derived from an EMBL/GenBank/DDBJ whole genome shotgun (WGS) entry which is preliminary data.</text>
</comment>
<dbReference type="GO" id="GO:0015344">
    <property type="term" value="F:siderophore uptake transmembrane transporter activity"/>
    <property type="evidence" value="ECO:0007669"/>
    <property type="project" value="TreeGrafter"/>
</dbReference>
<dbReference type="Pfam" id="PF07715">
    <property type="entry name" value="Plug"/>
    <property type="match status" value="1"/>
</dbReference>
<dbReference type="GO" id="GO:0044718">
    <property type="term" value="P:siderophore transmembrane transport"/>
    <property type="evidence" value="ECO:0007669"/>
    <property type="project" value="TreeGrafter"/>
</dbReference>
<evidence type="ECO:0000256" key="8">
    <source>
        <dbReference type="SAM" id="SignalP"/>
    </source>
</evidence>
<dbReference type="Gene3D" id="2.40.170.20">
    <property type="entry name" value="TonB-dependent receptor, beta-barrel domain"/>
    <property type="match status" value="1"/>
</dbReference>
<evidence type="ECO:0000313" key="10">
    <source>
        <dbReference type="EMBL" id="HJA86524.1"/>
    </source>
</evidence>
<organism evidence="10 11">
    <name type="scientific">Candidatus Bacteroides avicola</name>
    <dbReference type="NCBI Taxonomy" id="2838468"/>
    <lineage>
        <taxon>Bacteria</taxon>
        <taxon>Pseudomonadati</taxon>
        <taxon>Bacteroidota</taxon>
        <taxon>Bacteroidia</taxon>
        <taxon>Bacteroidales</taxon>
        <taxon>Bacteroidaceae</taxon>
        <taxon>Bacteroides</taxon>
    </lineage>
</organism>
<dbReference type="InterPro" id="IPR037066">
    <property type="entry name" value="Plug_dom_sf"/>
</dbReference>
<keyword evidence="6" id="KW-0472">Membrane</keyword>
<name>A0A9D2KWR5_9BACE</name>
<comment type="subcellular location">
    <subcellularLocation>
        <location evidence="1">Cell outer membrane</location>
        <topology evidence="1">Multi-pass membrane protein</topology>
    </subcellularLocation>
</comment>
<keyword evidence="2" id="KW-0813">Transport</keyword>
<reference evidence="10" key="2">
    <citation type="submission" date="2021-04" db="EMBL/GenBank/DDBJ databases">
        <authorList>
            <person name="Gilroy R."/>
        </authorList>
    </citation>
    <scope>NUCLEOTIDE SEQUENCE</scope>
    <source>
        <strain evidence="10">ChiHjej12B11-9795</strain>
    </source>
</reference>
<dbReference type="Proteomes" id="UP000823862">
    <property type="component" value="Unassembled WGS sequence"/>
</dbReference>
<evidence type="ECO:0000256" key="1">
    <source>
        <dbReference type="ARBA" id="ARBA00004571"/>
    </source>
</evidence>
<keyword evidence="10" id="KW-0675">Receptor</keyword>
<proteinExistence type="predicted"/>
<dbReference type="InterPro" id="IPR036942">
    <property type="entry name" value="Beta-barrel_TonB_sf"/>
</dbReference>
<sequence length="673" mass="76316">MRKNLWMRVCCVMALCIVAPGIAAQEAETDSLVQQEGYSLDEVVVSTPFMVRKTTATSPFQALSRSQLEQQGVTDMADALRRFSGVNVKDYGGAGGMKTVSVRSLGAQHTAVAYDGITLTDCQSGQIDFSRFSLDNVSELSLAVGDNDEIFLPARTVASAASVRLQTLQPDFSTRSWHVGAGLKTGSFGLANPFVRYDQQLGSNVSMSVFGDFMRADNLYPFTLVNGKYTTEERRQNNYIETWRGEWNLYARPAKHAVLNGKVYYYDSFRELPGPVILYNSKSNEELTERNFFSQLHFQTYWGNQWSLQWNGKFNWAYSHYHDRGDAYPGGAMDNRYYQREYYTSAAVLYTPWEHWAFSYAADYSFNNLTSDATSGVKPYRHTILQTLSARYRTPRLTLTALLLGSIYQNNARGGEAARDARRLSPSVSVSWKPWEVADFRLRASYKDIFRVATFTENYFDRWGSRDVRPEVARQFNVGATYGMSSRSSWVESLAGSADVYYNYVEDKIVAIPYNMFFWTTVNLGHVDIWGADLHGEAVFRLSERHRLPVTVNYTWQHAVDMTDPSSVYYKDQIPYTPEHCGAFSVAWENPWLNVSFHVTGAGERYASVQNIASNRLDGYAECGLALYRTFQWKGVGFSVRGDVQNLGNKQYSIVKSYPMPGRSYKLTVSINL</sequence>
<protein>
    <submittedName>
        <fullName evidence="10">TonB-dependent receptor plug domain-containing protein</fullName>
    </submittedName>
</protein>
<gene>
    <name evidence="10" type="ORF">H9950_10125</name>
</gene>
<dbReference type="InterPro" id="IPR039426">
    <property type="entry name" value="TonB-dep_rcpt-like"/>
</dbReference>
<feature type="signal peptide" evidence="8">
    <location>
        <begin position="1"/>
        <end position="23"/>
    </location>
</feature>
<evidence type="ECO:0000256" key="7">
    <source>
        <dbReference type="ARBA" id="ARBA00023237"/>
    </source>
</evidence>
<keyword evidence="7" id="KW-0998">Cell outer membrane</keyword>
<dbReference type="Gene3D" id="2.170.130.10">
    <property type="entry name" value="TonB-dependent receptor, plug domain"/>
    <property type="match status" value="1"/>
</dbReference>
<evidence type="ECO:0000256" key="5">
    <source>
        <dbReference type="ARBA" id="ARBA00022729"/>
    </source>
</evidence>
<keyword evidence="4" id="KW-0812">Transmembrane</keyword>
<dbReference type="PANTHER" id="PTHR30069">
    <property type="entry name" value="TONB-DEPENDENT OUTER MEMBRANE RECEPTOR"/>
    <property type="match status" value="1"/>
</dbReference>
<reference evidence="10" key="1">
    <citation type="journal article" date="2021" name="PeerJ">
        <title>Extensive microbial diversity within the chicken gut microbiome revealed by metagenomics and culture.</title>
        <authorList>
            <person name="Gilroy R."/>
            <person name="Ravi A."/>
            <person name="Getino M."/>
            <person name="Pursley I."/>
            <person name="Horton D.L."/>
            <person name="Alikhan N.F."/>
            <person name="Baker D."/>
            <person name="Gharbi K."/>
            <person name="Hall N."/>
            <person name="Watson M."/>
            <person name="Adriaenssens E.M."/>
            <person name="Foster-Nyarko E."/>
            <person name="Jarju S."/>
            <person name="Secka A."/>
            <person name="Antonio M."/>
            <person name="Oren A."/>
            <person name="Chaudhuri R.R."/>
            <person name="La Ragione R."/>
            <person name="Hildebrand F."/>
            <person name="Pallen M.J."/>
        </authorList>
    </citation>
    <scope>NUCLEOTIDE SEQUENCE</scope>
    <source>
        <strain evidence="10">ChiHjej12B11-9795</strain>
    </source>
</reference>
<feature type="domain" description="TonB-dependent receptor plug" evidence="9">
    <location>
        <begin position="54"/>
        <end position="141"/>
    </location>
</feature>
<dbReference type="PANTHER" id="PTHR30069:SF29">
    <property type="entry name" value="HEMOGLOBIN AND HEMOGLOBIN-HAPTOGLOBIN-BINDING PROTEIN 1-RELATED"/>
    <property type="match status" value="1"/>
</dbReference>
<dbReference type="AlphaFoldDB" id="A0A9D2KWR5"/>
<evidence type="ECO:0000256" key="3">
    <source>
        <dbReference type="ARBA" id="ARBA00022452"/>
    </source>
</evidence>
<evidence type="ECO:0000256" key="4">
    <source>
        <dbReference type="ARBA" id="ARBA00022692"/>
    </source>
</evidence>
<feature type="chain" id="PRO_5039371179" evidence="8">
    <location>
        <begin position="24"/>
        <end position="673"/>
    </location>
</feature>
<accession>A0A9D2KWR5</accession>
<evidence type="ECO:0000256" key="2">
    <source>
        <dbReference type="ARBA" id="ARBA00022448"/>
    </source>
</evidence>
<dbReference type="GO" id="GO:0009279">
    <property type="term" value="C:cell outer membrane"/>
    <property type="evidence" value="ECO:0007669"/>
    <property type="project" value="UniProtKB-SubCell"/>
</dbReference>
<dbReference type="SUPFAM" id="SSF56935">
    <property type="entry name" value="Porins"/>
    <property type="match status" value="1"/>
</dbReference>
<dbReference type="InterPro" id="IPR012910">
    <property type="entry name" value="Plug_dom"/>
</dbReference>
<evidence type="ECO:0000256" key="6">
    <source>
        <dbReference type="ARBA" id="ARBA00023136"/>
    </source>
</evidence>
<keyword evidence="3" id="KW-1134">Transmembrane beta strand</keyword>
<evidence type="ECO:0000313" key="11">
    <source>
        <dbReference type="Proteomes" id="UP000823862"/>
    </source>
</evidence>
<dbReference type="EMBL" id="DWZI01000050">
    <property type="protein sequence ID" value="HJA86524.1"/>
    <property type="molecule type" value="Genomic_DNA"/>
</dbReference>
<keyword evidence="5 8" id="KW-0732">Signal</keyword>
<evidence type="ECO:0000259" key="9">
    <source>
        <dbReference type="Pfam" id="PF07715"/>
    </source>
</evidence>